<evidence type="ECO:0000256" key="3">
    <source>
        <dbReference type="ARBA" id="ARBA00022741"/>
    </source>
</evidence>
<dbReference type="GO" id="GO:0043065">
    <property type="term" value="P:positive regulation of apoptotic process"/>
    <property type="evidence" value="ECO:0007669"/>
    <property type="project" value="TreeGrafter"/>
</dbReference>
<dbReference type="OrthoDB" id="10260894at2759"/>
<accession>A0A8J2J941</accession>
<comment type="caution">
    <text evidence="7">The sequence shown here is derived from an EMBL/GenBank/DDBJ whole genome shotgun (WGS) entry which is preliminary data.</text>
</comment>
<dbReference type="GO" id="GO:0005524">
    <property type="term" value="F:ATP binding"/>
    <property type="evidence" value="ECO:0007669"/>
    <property type="project" value="UniProtKB-KW"/>
</dbReference>
<dbReference type="SMART" id="SM00220">
    <property type="entry name" value="S_TKc"/>
    <property type="match status" value="1"/>
</dbReference>
<sequence length="523" mass="58806">MANNVNDGKLHVVHIPLCCEVITSLELGCHNNGQAHAELKAWEGSTILLNVNTQSVGGKLVAVWSRNGDIIPHLENYYEYGKTSRGINIRIPFAQIQDSGIWIVEVYDRNTYNIHRPDVKSCLISVIQKTPEMVERVEVLGKLGKQIVLETDIDSNNVQWRLPNRTVIRGSGVFQLSNLSYHDSGKYVATIQEGNETSEKIFILDIEGVPDSTLGLKVKDKGDKLEVSWTGCCFDGGSSVDYYVVSYKDREIHTTRLSVTIEKNKQKPENQYLFRVAAVNKHGLMNLSENVLMIFSPDSLAGGELFERIVADDFNLTENKCREFMRDILQGIEYVHNKSIVHLDIKPENILITPAGLKIIDFGLSQKYDPNEKQCVLFGTPEFVSPEIINYEPIGFYCDIWSIGVLTYVLVSGLSPFMGDSDPETLANVTRGEFDFDDDAFDEVGQECLAFVRGCLALPNTNRLTATQCLQHRWMQQSTDGEIRKDKLKGFVLRRKWQKTGNAIRAIGRLKSRCSTSSGHEDS</sequence>
<protein>
    <recommendedName>
        <fullName evidence="6">Protein kinase domain-containing protein</fullName>
    </recommendedName>
</protein>
<feature type="domain" description="Protein kinase" evidence="6">
    <location>
        <begin position="163"/>
        <end position="475"/>
    </location>
</feature>
<keyword evidence="8" id="KW-1185">Reference proteome</keyword>
<dbReference type="InterPro" id="IPR000719">
    <property type="entry name" value="Prot_kinase_dom"/>
</dbReference>
<name>A0A8J2J941_9HEXA</name>
<evidence type="ECO:0000259" key="6">
    <source>
        <dbReference type="PROSITE" id="PS50011"/>
    </source>
</evidence>
<dbReference type="GO" id="GO:0005634">
    <property type="term" value="C:nucleus"/>
    <property type="evidence" value="ECO:0007669"/>
    <property type="project" value="TreeGrafter"/>
</dbReference>
<dbReference type="PANTHER" id="PTHR24342">
    <property type="entry name" value="SERINE/THREONINE-PROTEIN KINASE 17"/>
    <property type="match status" value="1"/>
</dbReference>
<evidence type="ECO:0000313" key="7">
    <source>
        <dbReference type="EMBL" id="CAG7706697.1"/>
    </source>
</evidence>
<evidence type="ECO:0000256" key="5">
    <source>
        <dbReference type="ARBA" id="ARBA00022840"/>
    </source>
</evidence>
<dbReference type="InterPro" id="IPR003961">
    <property type="entry name" value="FN3_dom"/>
</dbReference>
<dbReference type="CDD" id="cd00063">
    <property type="entry name" value="FN3"/>
    <property type="match status" value="1"/>
</dbReference>
<keyword evidence="2" id="KW-0808">Transferase</keyword>
<dbReference type="InterPro" id="IPR008271">
    <property type="entry name" value="Ser/Thr_kinase_AS"/>
</dbReference>
<dbReference type="Pfam" id="PF00069">
    <property type="entry name" value="Pkinase"/>
    <property type="match status" value="1"/>
</dbReference>
<evidence type="ECO:0000313" key="8">
    <source>
        <dbReference type="Proteomes" id="UP000708208"/>
    </source>
</evidence>
<evidence type="ECO:0000256" key="1">
    <source>
        <dbReference type="ARBA" id="ARBA00022527"/>
    </source>
</evidence>
<gene>
    <name evidence="7" type="ORF">AFUS01_LOCUS4686</name>
</gene>
<organism evidence="7 8">
    <name type="scientific">Allacma fusca</name>
    <dbReference type="NCBI Taxonomy" id="39272"/>
    <lineage>
        <taxon>Eukaryota</taxon>
        <taxon>Metazoa</taxon>
        <taxon>Ecdysozoa</taxon>
        <taxon>Arthropoda</taxon>
        <taxon>Hexapoda</taxon>
        <taxon>Collembola</taxon>
        <taxon>Symphypleona</taxon>
        <taxon>Sminthuridae</taxon>
        <taxon>Allacma</taxon>
    </lineage>
</organism>
<keyword evidence="4" id="KW-0418">Kinase</keyword>
<dbReference type="GO" id="GO:0004674">
    <property type="term" value="F:protein serine/threonine kinase activity"/>
    <property type="evidence" value="ECO:0007669"/>
    <property type="project" value="UniProtKB-KW"/>
</dbReference>
<dbReference type="EMBL" id="CAJVCH010029382">
    <property type="protein sequence ID" value="CAG7706697.1"/>
    <property type="molecule type" value="Genomic_DNA"/>
</dbReference>
<proteinExistence type="predicted"/>
<evidence type="ECO:0000256" key="4">
    <source>
        <dbReference type="ARBA" id="ARBA00022777"/>
    </source>
</evidence>
<keyword evidence="1" id="KW-0723">Serine/threonine-protein kinase</keyword>
<dbReference type="PROSITE" id="PS50011">
    <property type="entry name" value="PROTEIN_KINASE_DOM"/>
    <property type="match status" value="1"/>
</dbReference>
<dbReference type="AlphaFoldDB" id="A0A8J2J941"/>
<dbReference type="PROSITE" id="PS00108">
    <property type="entry name" value="PROTEIN_KINASE_ST"/>
    <property type="match status" value="1"/>
</dbReference>
<dbReference type="Proteomes" id="UP000708208">
    <property type="component" value="Unassembled WGS sequence"/>
</dbReference>
<reference evidence="7" key="1">
    <citation type="submission" date="2021-06" db="EMBL/GenBank/DDBJ databases">
        <authorList>
            <person name="Hodson N. C."/>
            <person name="Mongue J. A."/>
            <person name="Jaron S. K."/>
        </authorList>
    </citation>
    <scope>NUCLEOTIDE SEQUENCE</scope>
</reference>
<dbReference type="PANTHER" id="PTHR24342:SF20">
    <property type="entry name" value="MYOSIN LIGHT CHAIN KINASE, SMOOTH MUSCLE"/>
    <property type="match status" value="1"/>
</dbReference>
<dbReference type="GO" id="GO:0035556">
    <property type="term" value="P:intracellular signal transduction"/>
    <property type="evidence" value="ECO:0007669"/>
    <property type="project" value="TreeGrafter"/>
</dbReference>
<keyword evidence="3" id="KW-0547">Nucleotide-binding</keyword>
<evidence type="ECO:0000256" key="2">
    <source>
        <dbReference type="ARBA" id="ARBA00022679"/>
    </source>
</evidence>
<keyword evidence="5" id="KW-0067">ATP-binding</keyword>